<dbReference type="InParanoid" id="A0A3P8VYQ3"/>
<dbReference type="Gene3D" id="2.130.10.10">
    <property type="entry name" value="YVTN repeat-like/Quinoprotein amine dehydrogenase"/>
    <property type="match status" value="1"/>
</dbReference>
<name>A0A3P8VYQ3_CYNSE</name>
<dbReference type="GO" id="GO:0003743">
    <property type="term" value="F:translation initiation factor activity"/>
    <property type="evidence" value="ECO:0007669"/>
    <property type="project" value="TreeGrafter"/>
</dbReference>
<dbReference type="AlphaFoldDB" id="A0A3P8VYQ3"/>
<dbReference type="InterPro" id="IPR015943">
    <property type="entry name" value="WD40/YVTN_repeat-like_dom_sf"/>
</dbReference>
<keyword evidence="4" id="KW-1185">Reference proteome</keyword>
<reference evidence="3 4" key="1">
    <citation type="journal article" date="2014" name="Nat. Genet.">
        <title>Whole-genome sequence of a flatfish provides insights into ZW sex chromosome evolution and adaptation to a benthic lifestyle.</title>
        <authorList>
            <person name="Chen S."/>
            <person name="Zhang G."/>
            <person name="Shao C."/>
            <person name="Huang Q."/>
            <person name="Liu G."/>
            <person name="Zhang P."/>
            <person name="Song W."/>
            <person name="An N."/>
            <person name="Chalopin D."/>
            <person name="Volff J.N."/>
            <person name="Hong Y."/>
            <person name="Li Q."/>
            <person name="Sha Z."/>
            <person name="Zhou H."/>
            <person name="Xie M."/>
            <person name="Yu Q."/>
            <person name="Liu Y."/>
            <person name="Xiang H."/>
            <person name="Wang N."/>
            <person name="Wu K."/>
            <person name="Yang C."/>
            <person name="Zhou Q."/>
            <person name="Liao X."/>
            <person name="Yang L."/>
            <person name="Hu Q."/>
            <person name="Zhang J."/>
            <person name="Meng L."/>
            <person name="Jin L."/>
            <person name="Tian Y."/>
            <person name="Lian J."/>
            <person name="Yang J."/>
            <person name="Miao G."/>
            <person name="Liu S."/>
            <person name="Liang Z."/>
            <person name="Yan F."/>
            <person name="Li Y."/>
            <person name="Sun B."/>
            <person name="Zhang H."/>
            <person name="Zhang J."/>
            <person name="Zhu Y."/>
            <person name="Du M."/>
            <person name="Zhao Y."/>
            <person name="Schartl M."/>
            <person name="Tang Q."/>
            <person name="Wang J."/>
        </authorList>
    </citation>
    <scope>NUCLEOTIDE SEQUENCE</scope>
</reference>
<dbReference type="GO" id="GO:0071541">
    <property type="term" value="C:eukaryotic translation initiation factor 3 complex, eIF3m"/>
    <property type="evidence" value="ECO:0007669"/>
    <property type="project" value="TreeGrafter"/>
</dbReference>
<dbReference type="Proteomes" id="UP000265120">
    <property type="component" value="Chromosome 17"/>
</dbReference>
<keyword evidence="1" id="KW-0853">WD repeat</keyword>
<dbReference type="PANTHER" id="PTHR19877:SF1">
    <property type="entry name" value="EUKARYOTIC TRANSLATION INITIATION FACTOR 3 SUBUNIT I"/>
    <property type="match status" value="1"/>
</dbReference>
<proteinExistence type="predicted"/>
<dbReference type="Ensembl" id="ENSCSET00000019668.1">
    <property type="protein sequence ID" value="ENSCSEP00000019429.1"/>
    <property type="gene ID" value="ENSCSEG00000012397.1"/>
</dbReference>
<dbReference type="PANTHER" id="PTHR19877">
    <property type="entry name" value="EUKARYOTIC TRANSLATION INITIATION FACTOR 3 SUBUNIT I"/>
    <property type="match status" value="1"/>
</dbReference>
<evidence type="ECO:0000256" key="2">
    <source>
        <dbReference type="ARBA" id="ARBA00022737"/>
    </source>
</evidence>
<evidence type="ECO:0000313" key="3">
    <source>
        <dbReference type="Ensembl" id="ENSCSEP00000019429.1"/>
    </source>
</evidence>
<dbReference type="InterPro" id="IPR036322">
    <property type="entry name" value="WD40_repeat_dom_sf"/>
</dbReference>
<protein>
    <submittedName>
        <fullName evidence="3">Uncharacterized protein</fullName>
    </submittedName>
</protein>
<keyword evidence="2" id="KW-0677">Repeat</keyword>
<accession>A0A3P8VYQ3</accession>
<dbReference type="GO" id="GO:0002183">
    <property type="term" value="P:cytoplasmic translational initiation"/>
    <property type="evidence" value="ECO:0007669"/>
    <property type="project" value="TreeGrafter"/>
</dbReference>
<dbReference type="GeneTree" id="ENSGT00940000174763"/>
<dbReference type="SUPFAM" id="SSF50978">
    <property type="entry name" value="WD40 repeat-like"/>
    <property type="match status" value="1"/>
</dbReference>
<reference evidence="3" key="3">
    <citation type="submission" date="2025-09" db="UniProtKB">
        <authorList>
            <consortium name="Ensembl"/>
        </authorList>
    </citation>
    <scope>IDENTIFICATION</scope>
</reference>
<dbReference type="STRING" id="244447.ENSCSEP00000019429"/>
<dbReference type="GO" id="GO:0003723">
    <property type="term" value="F:RNA binding"/>
    <property type="evidence" value="ECO:0007669"/>
    <property type="project" value="TreeGrafter"/>
</dbReference>
<evidence type="ECO:0000313" key="4">
    <source>
        <dbReference type="Proteomes" id="UP000265120"/>
    </source>
</evidence>
<organism evidence="3 4">
    <name type="scientific">Cynoglossus semilaevis</name>
    <name type="common">Tongue sole</name>
    <dbReference type="NCBI Taxonomy" id="244447"/>
    <lineage>
        <taxon>Eukaryota</taxon>
        <taxon>Metazoa</taxon>
        <taxon>Chordata</taxon>
        <taxon>Craniata</taxon>
        <taxon>Vertebrata</taxon>
        <taxon>Euteleostomi</taxon>
        <taxon>Actinopterygii</taxon>
        <taxon>Neopterygii</taxon>
        <taxon>Teleostei</taxon>
        <taxon>Neoteleostei</taxon>
        <taxon>Acanthomorphata</taxon>
        <taxon>Carangaria</taxon>
        <taxon>Pleuronectiformes</taxon>
        <taxon>Pleuronectoidei</taxon>
        <taxon>Cynoglossidae</taxon>
        <taxon>Cynoglossinae</taxon>
        <taxon>Cynoglossus</taxon>
    </lineage>
</organism>
<reference evidence="3" key="2">
    <citation type="submission" date="2025-08" db="UniProtKB">
        <authorList>
            <consortium name="Ensembl"/>
        </authorList>
    </citation>
    <scope>IDENTIFICATION</scope>
</reference>
<evidence type="ECO:0000256" key="1">
    <source>
        <dbReference type="ARBA" id="ARBA00022574"/>
    </source>
</evidence>
<sequence>MNKPILLRGHERSISQIKYNGEGDLLEAMIALKPFNIYLQHCSPTGGQCVVRLGTYNGHMGAVPTCGFDFSCNIIMFSTDKQMGCQCFMNLFDLRDPQIDARLPEYSSFVELVIMRNILLLFICCQYSGEVLKKAKEHSRHINDIQTSVDLTMFISVSKDNTAKVRTLMLLIDVITVLCDAAISPIMDHEAMEVTTASTRIGKFEARFFQAVYDEEFGRSQRSFWSHQLCGFPL</sequence>